<keyword evidence="6" id="KW-1185">Reference proteome</keyword>
<evidence type="ECO:0000313" key="6">
    <source>
        <dbReference type="Proteomes" id="UP000091857"/>
    </source>
</evidence>
<dbReference type="Pfam" id="PF07765">
    <property type="entry name" value="KIP1"/>
    <property type="match status" value="1"/>
</dbReference>
<dbReference type="PANTHER" id="PTHR32258">
    <property type="entry name" value="PROTEIN NETWORKED 4A"/>
    <property type="match status" value="1"/>
</dbReference>
<gene>
    <name evidence="5" type="ORF">MANES_03G174500v8</name>
</gene>
<dbReference type="PROSITE" id="PS51774">
    <property type="entry name" value="NAB"/>
    <property type="match status" value="1"/>
</dbReference>
<dbReference type="InterPro" id="IPR011684">
    <property type="entry name" value="NAB"/>
</dbReference>
<organism evidence="5 6">
    <name type="scientific">Manihot esculenta</name>
    <name type="common">Cassava</name>
    <name type="synonym">Jatropha manihot</name>
    <dbReference type="NCBI Taxonomy" id="3983"/>
    <lineage>
        <taxon>Eukaryota</taxon>
        <taxon>Viridiplantae</taxon>
        <taxon>Streptophyta</taxon>
        <taxon>Embryophyta</taxon>
        <taxon>Tracheophyta</taxon>
        <taxon>Spermatophyta</taxon>
        <taxon>Magnoliopsida</taxon>
        <taxon>eudicotyledons</taxon>
        <taxon>Gunneridae</taxon>
        <taxon>Pentapetalae</taxon>
        <taxon>rosids</taxon>
        <taxon>fabids</taxon>
        <taxon>Malpighiales</taxon>
        <taxon>Euphorbiaceae</taxon>
        <taxon>Crotonoideae</taxon>
        <taxon>Manihoteae</taxon>
        <taxon>Manihot</taxon>
    </lineage>
</organism>
<evidence type="ECO:0000259" key="4">
    <source>
        <dbReference type="PROSITE" id="PS51774"/>
    </source>
</evidence>
<comment type="similarity">
    <text evidence="2">Belongs to the NET family.</text>
</comment>
<dbReference type="Gramene" id="Manes.03G174500.3.v8.1">
    <property type="protein sequence ID" value="Manes.03G174500.3.v8.1.CDS"/>
    <property type="gene ID" value="Manes.03G174500.v8.1"/>
</dbReference>
<feature type="domain" description="NAB" evidence="4">
    <location>
        <begin position="13"/>
        <end position="93"/>
    </location>
</feature>
<evidence type="ECO:0000256" key="3">
    <source>
        <dbReference type="SAM" id="Coils"/>
    </source>
</evidence>
<accession>A0A2C9W9V8</accession>
<comment type="caution">
    <text evidence="5">The sequence shown here is derived from an EMBL/GenBank/DDBJ whole genome shotgun (WGS) entry which is preliminary data.</text>
</comment>
<evidence type="ECO:0000256" key="2">
    <source>
        <dbReference type="ARBA" id="ARBA00038006"/>
    </source>
</evidence>
<dbReference type="PANTHER" id="PTHR32258:SF6">
    <property type="entry name" value="PROTEIN NETWORKED 1A"/>
    <property type="match status" value="1"/>
</dbReference>
<dbReference type="Proteomes" id="UP000091857">
    <property type="component" value="Chromosome 3"/>
</dbReference>
<evidence type="ECO:0000256" key="1">
    <source>
        <dbReference type="ARBA" id="ARBA00023054"/>
    </source>
</evidence>
<dbReference type="GO" id="GO:0051015">
    <property type="term" value="F:actin filament binding"/>
    <property type="evidence" value="ECO:0000318"/>
    <property type="project" value="GO_Central"/>
</dbReference>
<sequence>MADLSRSESRRLYSWWWDSHNTPKNSKWLQENLTGMDAKVKAMIKLIEEDADSFARRAEMYYKKRPQLLKLVEEFYRAYRALAERYDHATMDLRQAHQTMAKAFPNQVPCELADDSLLGSSGAEGELHMPKMPHPVHALVDSGDSHEDALGLSSANLHAMKSNSRNPEGSDSGISRSDLNDMFESKVLVSRVSGGKTKSCPNIQELVGDKTEVKNLKKTLAEIQTEKEGVLLQCQQKMQMLSILERELKEAGGLEEQASRAEIEVKILRETLVKLESERDVGLLQHNKCSQRISSLENTISQTHEDANGLNERAIKAEIEAKNLKQELSTLEVDKEADLLQYNQCLEMILILGNKISLAEANAKMLNEQTERTEAEVKALKEALARLNKEKEDAELRYEQCLERIDEMECEISHSQEDVQRLNSEIITGAAKLKDVEEQYFLLERSNQSLQMEADNLAQKIAKKDQRLLEKEDELKKLQTSLQNERSRFIQIEAALQTLQKLHSQSQEEQRVLAQELEKKLQLLKDLEISNNDLQEDLQRLKEENQSLDELKSSSGSSIMSLQNENFNLKEVKEKLEQDLSIQEAQNNSLQKEIQHLKEDIDYLNRKYHDLIEQLSLFGLDPKSLNSAVKDLQDENLKLKEAYEMDRNEKEALHEKLRDMNELLERNVGLERSLSELNSKFQGSMKRIEELQESCQFLQGEKSGLVAEKAILLSQLQTMTENMRRLLDRDAMLEDSLTRANAEVGGLRAKSKGLEELCQTLKDEKSNLQNERSTFMSQLENVEQRLGILKRRFTRLEEKHEAKELQSYLGKKRQGRACHIQSSESQLADLENQVLLQKEETKLSNKEYEDELDRVVNAQVEIFILQKFIQDLGEKNSSLLLECKKHVEASKFSNKLILELETKNLEQQVEVEFLLDETKKLKMGVQQIFRAIQFDPVNEHEDGIEEGQIPVLDILHHIEGLKDSLLRNEDEKQQLVIENLMLSTLIGELRLEGAEIKSKKKIFKQECDIMAEQYRMLQKDMHELVEMNMQLRMEASKREQQEEVLKDELEIQHASLESLQGSYLALQEENFKALEENRALLEKFSDLRKKMCILEEENSACLQEVLLQYDS</sequence>
<dbReference type="EMBL" id="CM004389">
    <property type="protein sequence ID" value="OAY55713.1"/>
    <property type="molecule type" value="Genomic_DNA"/>
</dbReference>
<reference evidence="6" key="1">
    <citation type="journal article" date="2016" name="Nat. Biotechnol.">
        <title>Sequencing wild and cultivated cassava and related species reveals extensive interspecific hybridization and genetic diversity.</title>
        <authorList>
            <person name="Bredeson J.V."/>
            <person name="Lyons J.B."/>
            <person name="Prochnik S.E."/>
            <person name="Wu G.A."/>
            <person name="Ha C.M."/>
            <person name="Edsinger-Gonzales E."/>
            <person name="Grimwood J."/>
            <person name="Schmutz J."/>
            <person name="Rabbi I.Y."/>
            <person name="Egesi C."/>
            <person name="Nauluvula P."/>
            <person name="Lebot V."/>
            <person name="Ndunguru J."/>
            <person name="Mkamilo G."/>
            <person name="Bart R.S."/>
            <person name="Setter T.L."/>
            <person name="Gleadow R.M."/>
            <person name="Kulakow P."/>
            <person name="Ferguson M.E."/>
            <person name="Rounsley S."/>
            <person name="Rokhsar D.S."/>
        </authorList>
    </citation>
    <scope>NUCLEOTIDE SEQUENCE [LARGE SCALE GENOMIC DNA]</scope>
    <source>
        <strain evidence="6">cv. AM560-2</strain>
    </source>
</reference>
<dbReference type="InterPro" id="IPR051861">
    <property type="entry name" value="NET_actin-binding_domain"/>
</dbReference>
<protein>
    <recommendedName>
        <fullName evidence="4">NAB domain-containing protein</fullName>
    </recommendedName>
</protein>
<feature type="coiled-coil region" evidence="3">
    <location>
        <begin position="751"/>
        <end position="858"/>
    </location>
</feature>
<dbReference type="OrthoDB" id="10255522at2759"/>
<dbReference type="GO" id="GO:0005886">
    <property type="term" value="C:plasma membrane"/>
    <property type="evidence" value="ECO:0000318"/>
    <property type="project" value="GO_Central"/>
</dbReference>
<keyword evidence="1 3" id="KW-0175">Coiled coil</keyword>
<proteinExistence type="inferred from homology"/>
<dbReference type="STRING" id="3983.A0A2C9W9V8"/>
<name>A0A2C9W9V8_MANES</name>
<dbReference type="AlphaFoldDB" id="A0A2C9W9V8"/>
<evidence type="ECO:0000313" key="5">
    <source>
        <dbReference type="EMBL" id="OAY55713.1"/>
    </source>
</evidence>
<feature type="coiled-coil region" evidence="3">
    <location>
        <begin position="206"/>
        <end position="708"/>
    </location>
</feature>